<dbReference type="PANTHER" id="PTHR33164">
    <property type="entry name" value="TRANSCRIPTIONAL REGULATOR, MARR FAMILY"/>
    <property type="match status" value="1"/>
</dbReference>
<accession>A0ABP9TPF5</accession>
<sequence>MNVERSSPEPGPDPLEQMVCFALYAASRATNRHYVALLKPWGLTYPQYLVLVLLWSHHSLAVKEVAEHLKLDSGTTSPLIRRLESRGFLTRERSIDDERTVIVSLTASGAALREELAHIPGCVAEATQLTASDGESALMLLHGVAKNLITASTDAENTIKGRNP</sequence>
<keyword evidence="8" id="KW-1185">Reference proteome</keyword>
<dbReference type="Gene3D" id="1.10.10.10">
    <property type="entry name" value="Winged helix-like DNA-binding domain superfamily/Winged helix DNA-binding domain"/>
    <property type="match status" value="1"/>
</dbReference>
<dbReference type="InterPro" id="IPR036388">
    <property type="entry name" value="WH-like_DNA-bd_sf"/>
</dbReference>
<dbReference type="SUPFAM" id="SSF46785">
    <property type="entry name" value="Winged helix' DNA-binding domain"/>
    <property type="match status" value="1"/>
</dbReference>
<reference evidence="8" key="1">
    <citation type="journal article" date="2019" name="Int. J. Syst. Evol. Microbiol.">
        <title>The Global Catalogue of Microorganisms (GCM) 10K type strain sequencing project: providing services to taxonomists for standard genome sequencing and annotation.</title>
        <authorList>
            <consortium name="The Broad Institute Genomics Platform"/>
            <consortium name="The Broad Institute Genome Sequencing Center for Infectious Disease"/>
            <person name="Wu L."/>
            <person name="Ma J."/>
        </authorList>
    </citation>
    <scope>NUCLEOTIDE SEQUENCE [LARGE SCALE GENOMIC DNA]</scope>
    <source>
        <strain evidence="8">JCM 18952</strain>
    </source>
</reference>
<dbReference type="EMBL" id="BAABLK010000037">
    <property type="protein sequence ID" value="GAA5228482.1"/>
    <property type="molecule type" value="Genomic_DNA"/>
</dbReference>
<evidence type="ECO:0000256" key="1">
    <source>
        <dbReference type="ARBA" id="ARBA00004496"/>
    </source>
</evidence>
<proteinExistence type="predicted"/>
<keyword evidence="5" id="KW-0804">Transcription</keyword>
<dbReference type="InterPro" id="IPR000835">
    <property type="entry name" value="HTH_MarR-typ"/>
</dbReference>
<dbReference type="InterPro" id="IPR055166">
    <property type="entry name" value="Transc_reg_Sar_Rot_HTH"/>
</dbReference>
<dbReference type="PRINTS" id="PR00598">
    <property type="entry name" value="HTHMARR"/>
</dbReference>
<protein>
    <submittedName>
        <fullName evidence="7">MarR family transcriptional regulator</fullName>
    </submittedName>
</protein>
<keyword evidence="4" id="KW-0238">DNA-binding</keyword>
<dbReference type="InterPro" id="IPR039422">
    <property type="entry name" value="MarR/SlyA-like"/>
</dbReference>
<keyword evidence="2" id="KW-0963">Cytoplasm</keyword>
<comment type="caution">
    <text evidence="7">The sequence shown here is derived from an EMBL/GenBank/DDBJ whole genome shotgun (WGS) entry which is preliminary data.</text>
</comment>
<dbReference type="Pfam" id="PF22381">
    <property type="entry name" value="Staph_reg_Sar_Rot"/>
    <property type="match status" value="1"/>
</dbReference>
<comment type="subcellular location">
    <subcellularLocation>
        <location evidence="1">Cytoplasm</location>
    </subcellularLocation>
</comment>
<evidence type="ECO:0000256" key="2">
    <source>
        <dbReference type="ARBA" id="ARBA00022490"/>
    </source>
</evidence>
<evidence type="ECO:0000256" key="3">
    <source>
        <dbReference type="ARBA" id="ARBA00023015"/>
    </source>
</evidence>
<name>A0ABP9TPF5_9MICC</name>
<organism evidence="7 8">
    <name type="scientific">Paeniglutamicibacter antarcticus</name>
    <dbReference type="NCBI Taxonomy" id="494023"/>
    <lineage>
        <taxon>Bacteria</taxon>
        <taxon>Bacillati</taxon>
        <taxon>Actinomycetota</taxon>
        <taxon>Actinomycetes</taxon>
        <taxon>Micrococcales</taxon>
        <taxon>Micrococcaceae</taxon>
        <taxon>Paeniglutamicibacter</taxon>
    </lineage>
</organism>
<evidence type="ECO:0000259" key="6">
    <source>
        <dbReference type="PROSITE" id="PS50995"/>
    </source>
</evidence>
<gene>
    <name evidence="7" type="ORF">GCM10025778_30160</name>
</gene>
<dbReference type="SMART" id="SM00347">
    <property type="entry name" value="HTH_MARR"/>
    <property type="match status" value="1"/>
</dbReference>
<evidence type="ECO:0000313" key="8">
    <source>
        <dbReference type="Proteomes" id="UP001501257"/>
    </source>
</evidence>
<evidence type="ECO:0000313" key="7">
    <source>
        <dbReference type="EMBL" id="GAA5228482.1"/>
    </source>
</evidence>
<feature type="domain" description="HTH marR-type" evidence="6">
    <location>
        <begin position="16"/>
        <end position="146"/>
    </location>
</feature>
<keyword evidence="3" id="KW-0805">Transcription regulation</keyword>
<dbReference type="RefSeq" id="WP_345468784.1">
    <property type="nucleotide sequence ID" value="NZ_BAABLK010000037.1"/>
</dbReference>
<dbReference type="PROSITE" id="PS50995">
    <property type="entry name" value="HTH_MARR_2"/>
    <property type="match status" value="1"/>
</dbReference>
<dbReference type="InterPro" id="IPR036390">
    <property type="entry name" value="WH_DNA-bd_sf"/>
</dbReference>
<dbReference type="PANTHER" id="PTHR33164:SF5">
    <property type="entry name" value="ORGANIC HYDROPEROXIDE RESISTANCE TRANSCRIPTIONAL REGULATOR"/>
    <property type="match status" value="1"/>
</dbReference>
<evidence type="ECO:0000256" key="4">
    <source>
        <dbReference type="ARBA" id="ARBA00023125"/>
    </source>
</evidence>
<evidence type="ECO:0000256" key="5">
    <source>
        <dbReference type="ARBA" id="ARBA00023163"/>
    </source>
</evidence>
<dbReference type="Proteomes" id="UP001501257">
    <property type="component" value="Unassembled WGS sequence"/>
</dbReference>